<proteinExistence type="predicted"/>
<reference evidence="1" key="1">
    <citation type="submission" date="2023-06" db="EMBL/GenBank/DDBJ databases">
        <title>Genome-scale phylogeny and comparative genomics of the fungal order Sordariales.</title>
        <authorList>
            <consortium name="Lawrence Berkeley National Laboratory"/>
            <person name="Hensen N."/>
            <person name="Bonometti L."/>
            <person name="Westerberg I."/>
            <person name="Brannstrom I.O."/>
            <person name="Guillou S."/>
            <person name="Cros-Aarteil S."/>
            <person name="Calhoun S."/>
            <person name="Haridas S."/>
            <person name="Kuo A."/>
            <person name="Mondo S."/>
            <person name="Pangilinan J."/>
            <person name="Riley R."/>
            <person name="Labutti K."/>
            <person name="Andreopoulos B."/>
            <person name="Lipzen A."/>
            <person name="Chen C."/>
            <person name="Yanf M."/>
            <person name="Daum C."/>
            <person name="Ng V."/>
            <person name="Clum A."/>
            <person name="Steindorff A."/>
            <person name="Ohm R."/>
            <person name="Martin F."/>
            <person name="Silar P."/>
            <person name="Natvig D."/>
            <person name="Lalanne C."/>
            <person name="Gautier V."/>
            <person name="Ament-Velasquez S.L."/>
            <person name="Kruys A."/>
            <person name="Hutchinson M.I."/>
            <person name="Powell A.J."/>
            <person name="Barry K."/>
            <person name="Miller A.N."/>
            <person name="Grigoriev I.V."/>
            <person name="Debuchy R."/>
            <person name="Gladieux P."/>
            <person name="Thoren M.H."/>
            <person name="Johannesson H."/>
        </authorList>
    </citation>
    <scope>NUCLEOTIDE SEQUENCE</scope>
    <source>
        <strain evidence="1">SMH4607-1</strain>
    </source>
</reference>
<comment type="caution">
    <text evidence="1">The sequence shown here is derived from an EMBL/GenBank/DDBJ whole genome shotgun (WGS) entry which is preliminary data.</text>
</comment>
<dbReference type="EMBL" id="JAUKUA010000002">
    <property type="protein sequence ID" value="KAK0725344.1"/>
    <property type="molecule type" value="Genomic_DNA"/>
</dbReference>
<dbReference type="Proteomes" id="UP001172102">
    <property type="component" value="Unassembled WGS sequence"/>
</dbReference>
<dbReference type="AlphaFoldDB" id="A0AA40E2A6"/>
<evidence type="ECO:0000313" key="2">
    <source>
        <dbReference type="Proteomes" id="UP001172102"/>
    </source>
</evidence>
<evidence type="ECO:0000313" key="1">
    <source>
        <dbReference type="EMBL" id="KAK0725344.1"/>
    </source>
</evidence>
<organism evidence="1 2">
    <name type="scientific">Lasiosphaeris hirsuta</name>
    <dbReference type="NCBI Taxonomy" id="260670"/>
    <lineage>
        <taxon>Eukaryota</taxon>
        <taxon>Fungi</taxon>
        <taxon>Dikarya</taxon>
        <taxon>Ascomycota</taxon>
        <taxon>Pezizomycotina</taxon>
        <taxon>Sordariomycetes</taxon>
        <taxon>Sordariomycetidae</taxon>
        <taxon>Sordariales</taxon>
        <taxon>Lasiosphaeriaceae</taxon>
        <taxon>Lasiosphaeris</taxon>
    </lineage>
</organism>
<protein>
    <submittedName>
        <fullName evidence="1">Uncharacterized protein</fullName>
    </submittedName>
</protein>
<gene>
    <name evidence="1" type="ORF">B0H67DRAFT_570298</name>
</gene>
<name>A0AA40E2A6_9PEZI</name>
<sequence>MAWRRHAVLLDEDISANIRRSGWIAQGCTGCPAAAWKQHWAGACRRGDRIHSASLLASFGCQQENMLSNNYSLGLGPPSISRRESIHWLANLISIRVQARLATLISPYRTSFRDYLLTDLEAHSLCSSYWLQTKTLGKQFLTFFVCYHPGQWTTRTRDRVKSRSKWAGRLARGIHGMLRVSRCRDWNREGFSSTCVPAICACDPTCLLLCCVGGGVSSLGT</sequence>
<accession>A0AA40E2A6</accession>
<keyword evidence="2" id="KW-1185">Reference proteome</keyword>